<dbReference type="Pfam" id="PF05768">
    <property type="entry name" value="Glrx-like"/>
    <property type="match status" value="1"/>
</dbReference>
<dbReference type="Gene3D" id="3.40.30.10">
    <property type="entry name" value="Glutaredoxin"/>
    <property type="match status" value="1"/>
</dbReference>
<accession>A0ABY2XQF8</accession>
<dbReference type="EMBL" id="VCQT01000016">
    <property type="protein sequence ID" value="TMW14383.1"/>
    <property type="molecule type" value="Genomic_DNA"/>
</dbReference>
<comment type="caution">
    <text evidence="1">The sequence shown here is derived from an EMBL/GenBank/DDBJ whole genome shotgun (WGS) entry which is preliminary data.</text>
</comment>
<sequence>MPRTDAPELTLYTTLGCHLCEQAEELVRTVRPDARLHAVDIAEDDMLIAEYGERIPVLRRGDRELGWPFGLLDVSALLADP</sequence>
<reference evidence="1 2" key="1">
    <citation type="submission" date="2019-05" db="EMBL/GenBank/DDBJ databases">
        <title>Genome of Alcanivorax gelatiniphagus, an oil degrading marine bacteria.</title>
        <authorList>
            <person name="Kwon K.K."/>
        </authorList>
    </citation>
    <scope>NUCLEOTIDE SEQUENCE [LARGE SCALE GENOMIC DNA]</scope>
    <source>
        <strain evidence="1 2">MEBiC 08158</strain>
    </source>
</reference>
<dbReference type="InterPro" id="IPR008554">
    <property type="entry name" value="Glutaredoxin-like"/>
</dbReference>
<name>A0ABY2XQF8_9GAMM</name>
<proteinExistence type="predicted"/>
<keyword evidence="2" id="KW-1185">Reference proteome</keyword>
<dbReference type="InterPro" id="IPR036249">
    <property type="entry name" value="Thioredoxin-like_sf"/>
</dbReference>
<gene>
    <name evidence="1" type="ORF">FGS76_03455</name>
</gene>
<dbReference type="Proteomes" id="UP000739180">
    <property type="component" value="Unassembled WGS sequence"/>
</dbReference>
<organism evidence="1 2">
    <name type="scientific">Alloalcanivorax gelatiniphagus</name>
    <dbReference type="NCBI Taxonomy" id="1194167"/>
    <lineage>
        <taxon>Bacteria</taxon>
        <taxon>Pseudomonadati</taxon>
        <taxon>Pseudomonadota</taxon>
        <taxon>Gammaproteobacteria</taxon>
        <taxon>Oceanospirillales</taxon>
        <taxon>Alcanivoracaceae</taxon>
        <taxon>Alloalcanivorax</taxon>
    </lineage>
</organism>
<dbReference type="RefSeq" id="WP_138771232.1">
    <property type="nucleotide sequence ID" value="NZ_JBHSSX010000123.1"/>
</dbReference>
<evidence type="ECO:0000313" key="2">
    <source>
        <dbReference type="Proteomes" id="UP000739180"/>
    </source>
</evidence>
<evidence type="ECO:0000313" key="1">
    <source>
        <dbReference type="EMBL" id="TMW14383.1"/>
    </source>
</evidence>
<dbReference type="SUPFAM" id="SSF52833">
    <property type="entry name" value="Thioredoxin-like"/>
    <property type="match status" value="1"/>
</dbReference>
<protein>
    <submittedName>
        <fullName evidence="1">Glutaredoxin family protein</fullName>
    </submittedName>
</protein>